<dbReference type="OrthoDB" id="9759607at2"/>
<dbReference type="InterPro" id="IPR029787">
    <property type="entry name" value="Nucleotide_cyclase"/>
</dbReference>
<evidence type="ECO:0000313" key="5">
    <source>
        <dbReference type="Proteomes" id="UP000000343"/>
    </source>
</evidence>
<organism evidence="5">
    <name type="scientific">Granulicella tundricola (strain ATCC BAA-1859 / DSM 23138 / MP5ACTX9)</name>
    <dbReference type="NCBI Taxonomy" id="1198114"/>
    <lineage>
        <taxon>Bacteria</taxon>
        <taxon>Pseudomonadati</taxon>
        <taxon>Acidobacteriota</taxon>
        <taxon>Terriglobia</taxon>
        <taxon>Terriglobales</taxon>
        <taxon>Acidobacteriaceae</taxon>
        <taxon>Granulicella</taxon>
    </lineage>
</organism>
<dbReference type="Pfam" id="PF00990">
    <property type="entry name" value="GGDEF"/>
    <property type="match status" value="1"/>
</dbReference>
<protein>
    <submittedName>
        <fullName evidence="4">Diguanylate cyclase/phosphodiesterase</fullName>
    </submittedName>
</protein>
<keyword evidence="4" id="KW-0614">Plasmid</keyword>
<gene>
    <name evidence="4" type="ordered locus">AciX9_4235</name>
</gene>
<dbReference type="InterPro" id="IPR052155">
    <property type="entry name" value="Biofilm_reg_signaling"/>
</dbReference>
<dbReference type="PROSITE" id="PS50887">
    <property type="entry name" value="GGDEF"/>
    <property type="match status" value="1"/>
</dbReference>
<keyword evidence="1" id="KW-0812">Transmembrane</keyword>
<dbReference type="SMART" id="SM00052">
    <property type="entry name" value="EAL"/>
    <property type="match status" value="1"/>
</dbReference>
<dbReference type="KEGG" id="acm:AciX9_4235"/>
<feature type="transmembrane region" description="Helical" evidence="1">
    <location>
        <begin position="64"/>
        <end position="86"/>
    </location>
</feature>
<keyword evidence="1" id="KW-1133">Transmembrane helix</keyword>
<evidence type="ECO:0000313" key="4">
    <source>
        <dbReference type="EMBL" id="ADW71011.1"/>
    </source>
</evidence>
<accession>E8X6C7</accession>
<sequence>MTAAQETYQASPKEVRTLFEERHKQLCARTDRSIAFIMCMQWIIAILAAYIISPQTWQGSSPSIHPHLIAAIYIGGLITLFPVYMVIQFRGDRFTRHIVAACQLLMSALLIHITGGRIETHFHIFGSLAFLAFYLDWQVLLTATVTTLLHHSLFGYFAPVSIFGTVNASAWRFSEHVLWVVFFDIFLIISCTKGIQNLKDVAQREADHIFRSFHDSLTGLANRALLQKAFEENNATSPEDRVLMVMDLDRFKQVNDTLGHRVGDHVLVEVSRRMKDILGEETLLVRTGGDEFAALIDNPSSLQTVELLASRIVSILTLPILSGEHIIQIGVSIGICPRDQVNASLSDLLHCADLALYKAKNTGRNRYLVFEESMKARSLQEMSIEYRLRSAIDQGSFKLHYQPIVSADAVLLGFEALLRWEDGANGEIPLSDFLPVAEDTGLIVPLGEWVIREACAQAAAWHRSGNKLVKMSVNVSARQLASESFVGNVLRCLVESGLPPAHLCLEMTENVLAQNYPETSGPLRLLSNYGVELSIDDFTIDPSSWTYPADLPIHTLKIDRRVTRAMMQSDDYAERIGAAIGMAHMRRLTVVAKGVETREQLELLRGMGCDEIQGFHISQAVSSERAKELLETYSKVDYLSTS</sequence>
<dbReference type="Pfam" id="PF00563">
    <property type="entry name" value="EAL"/>
    <property type="match status" value="1"/>
</dbReference>
<dbReference type="Gene3D" id="3.20.20.450">
    <property type="entry name" value="EAL domain"/>
    <property type="match status" value="1"/>
</dbReference>
<keyword evidence="1" id="KW-0472">Membrane</keyword>
<feature type="transmembrane region" description="Helical" evidence="1">
    <location>
        <begin position="98"/>
        <end position="115"/>
    </location>
</feature>
<evidence type="ECO:0000259" key="2">
    <source>
        <dbReference type="PROSITE" id="PS50883"/>
    </source>
</evidence>
<evidence type="ECO:0000256" key="1">
    <source>
        <dbReference type="SAM" id="Phobius"/>
    </source>
</evidence>
<dbReference type="CDD" id="cd01948">
    <property type="entry name" value="EAL"/>
    <property type="match status" value="1"/>
</dbReference>
<proteinExistence type="predicted"/>
<dbReference type="SMART" id="SM00267">
    <property type="entry name" value="GGDEF"/>
    <property type="match status" value="1"/>
</dbReference>
<dbReference type="InterPro" id="IPR043128">
    <property type="entry name" value="Rev_trsase/Diguanyl_cyclase"/>
</dbReference>
<dbReference type="Gene3D" id="3.30.70.270">
    <property type="match status" value="1"/>
</dbReference>
<geneLocation type="plasmid" evidence="4 5">
    <name>pACIX901</name>
</geneLocation>
<dbReference type="InterPro" id="IPR035919">
    <property type="entry name" value="EAL_sf"/>
</dbReference>
<dbReference type="NCBIfam" id="TIGR00254">
    <property type="entry name" value="GGDEF"/>
    <property type="match status" value="1"/>
</dbReference>
<reference evidence="5" key="1">
    <citation type="submission" date="2011-01" db="EMBL/GenBank/DDBJ databases">
        <title>Complete sequence of plasmid1 of Acidobacterium sp. MP5ACTX9.</title>
        <authorList>
            <consortium name="US DOE Joint Genome Institute"/>
            <person name="Lucas S."/>
            <person name="Copeland A."/>
            <person name="Lapidus A."/>
            <person name="Cheng J.-F."/>
            <person name="Goodwin L."/>
            <person name="Pitluck S."/>
            <person name="Teshima H."/>
            <person name="Detter J.C."/>
            <person name="Han C."/>
            <person name="Tapia R."/>
            <person name="Land M."/>
            <person name="Hauser L."/>
            <person name="Kyrpides N."/>
            <person name="Ivanova N."/>
            <person name="Ovchinnikova G."/>
            <person name="Pagani I."/>
            <person name="Rawat S.R."/>
            <person name="Mannisto M."/>
            <person name="Haggblom M.M."/>
            <person name="Woyke T."/>
        </authorList>
    </citation>
    <scope>NUCLEOTIDE SEQUENCE [LARGE SCALE GENOMIC DNA]</scope>
    <source>
        <strain evidence="5">MP5ACTX9</strain>
        <plasmid evidence="5">Plasmid pACIX901</plasmid>
    </source>
</reference>
<dbReference type="PANTHER" id="PTHR44757">
    <property type="entry name" value="DIGUANYLATE CYCLASE DGCP"/>
    <property type="match status" value="1"/>
</dbReference>
<dbReference type="HOGENOM" id="CLU_000445_70_49_0"/>
<name>E8X6C7_GRATM</name>
<dbReference type="RefSeq" id="WP_013572923.1">
    <property type="nucleotide sequence ID" value="NC_015057.1"/>
</dbReference>
<keyword evidence="5" id="KW-1185">Reference proteome</keyword>
<evidence type="ECO:0000259" key="3">
    <source>
        <dbReference type="PROSITE" id="PS50887"/>
    </source>
</evidence>
<dbReference type="Proteomes" id="UP000000343">
    <property type="component" value="Plasmid pACIX901"/>
</dbReference>
<dbReference type="InterPro" id="IPR001633">
    <property type="entry name" value="EAL_dom"/>
</dbReference>
<dbReference type="CDD" id="cd01949">
    <property type="entry name" value="GGDEF"/>
    <property type="match status" value="1"/>
</dbReference>
<dbReference type="EMBL" id="CP002481">
    <property type="protein sequence ID" value="ADW71011.1"/>
    <property type="molecule type" value="Genomic_DNA"/>
</dbReference>
<feature type="transmembrane region" description="Helical" evidence="1">
    <location>
        <begin position="34"/>
        <end position="52"/>
    </location>
</feature>
<dbReference type="SUPFAM" id="SSF55073">
    <property type="entry name" value="Nucleotide cyclase"/>
    <property type="match status" value="1"/>
</dbReference>
<dbReference type="PANTHER" id="PTHR44757:SF2">
    <property type="entry name" value="BIOFILM ARCHITECTURE MAINTENANCE PROTEIN MBAA"/>
    <property type="match status" value="1"/>
</dbReference>
<feature type="domain" description="EAL" evidence="2">
    <location>
        <begin position="381"/>
        <end position="634"/>
    </location>
</feature>
<dbReference type="PROSITE" id="PS50883">
    <property type="entry name" value="EAL"/>
    <property type="match status" value="1"/>
</dbReference>
<feature type="domain" description="GGDEF" evidence="3">
    <location>
        <begin position="239"/>
        <end position="372"/>
    </location>
</feature>
<dbReference type="SUPFAM" id="SSF141868">
    <property type="entry name" value="EAL domain-like"/>
    <property type="match status" value="1"/>
</dbReference>
<dbReference type="AlphaFoldDB" id="E8X6C7"/>
<dbReference type="InterPro" id="IPR000160">
    <property type="entry name" value="GGDEF_dom"/>
</dbReference>